<evidence type="ECO:0000256" key="1">
    <source>
        <dbReference type="SAM" id="Phobius"/>
    </source>
</evidence>
<keyword evidence="1" id="KW-1133">Transmembrane helix</keyword>
<evidence type="ECO:0000313" key="2">
    <source>
        <dbReference type="EMBL" id="REI24039.1"/>
    </source>
</evidence>
<dbReference type="RefSeq" id="WP_115856003.1">
    <property type="nucleotide sequence ID" value="NZ_CAJUZR010000011.1"/>
</dbReference>
<reference evidence="2 3" key="1">
    <citation type="journal article" date="2018" name="Vet. Microbiol.">
        <title>Characterisation of Staphylococcus felis isolated from cats using whole genome sequencing.</title>
        <authorList>
            <person name="Worthing K."/>
            <person name="Pang S."/>
            <person name="Trott D.J."/>
            <person name="Abraham S."/>
            <person name="Coombs G.W."/>
            <person name="Jordan D."/>
            <person name="McIntyre L."/>
            <person name="Davies M.R."/>
            <person name="Norris J."/>
        </authorList>
    </citation>
    <scope>NUCLEOTIDE SEQUENCE [LARGE SCALE GENOMIC DNA]</scope>
    <source>
        <strain evidence="2 3">F25</strain>
    </source>
</reference>
<feature type="transmembrane region" description="Helical" evidence="1">
    <location>
        <begin position="376"/>
        <end position="394"/>
    </location>
</feature>
<feature type="transmembrane region" description="Helical" evidence="1">
    <location>
        <begin position="349"/>
        <end position="369"/>
    </location>
</feature>
<feature type="transmembrane region" description="Helical" evidence="1">
    <location>
        <begin position="157"/>
        <end position="178"/>
    </location>
</feature>
<feature type="transmembrane region" description="Helical" evidence="1">
    <location>
        <begin position="429"/>
        <end position="447"/>
    </location>
</feature>
<feature type="transmembrane region" description="Helical" evidence="1">
    <location>
        <begin position="111"/>
        <end position="137"/>
    </location>
</feature>
<feature type="transmembrane region" description="Helical" evidence="1">
    <location>
        <begin position="288"/>
        <end position="308"/>
    </location>
</feature>
<dbReference type="Pfam" id="PF09586">
    <property type="entry name" value="YfhO"/>
    <property type="match status" value="1"/>
</dbReference>
<dbReference type="PANTHER" id="PTHR38454:SF1">
    <property type="entry name" value="INTEGRAL MEMBRANE PROTEIN"/>
    <property type="match status" value="1"/>
</dbReference>
<dbReference type="Proteomes" id="UP000256337">
    <property type="component" value="Unassembled WGS sequence"/>
</dbReference>
<feature type="transmembrane region" description="Helical" evidence="1">
    <location>
        <begin position="836"/>
        <end position="854"/>
    </location>
</feature>
<protein>
    <recommendedName>
        <fullName evidence="4">YfhO family protein</fullName>
    </recommendedName>
</protein>
<keyword evidence="1" id="KW-0812">Transmembrane</keyword>
<feature type="transmembrane region" description="Helical" evidence="1">
    <location>
        <begin position="315"/>
        <end position="334"/>
    </location>
</feature>
<keyword evidence="1" id="KW-0472">Membrane</keyword>
<feature type="transmembrane region" description="Helical" evidence="1">
    <location>
        <begin position="209"/>
        <end position="226"/>
    </location>
</feature>
<dbReference type="EMBL" id="QKYD01000050">
    <property type="protein sequence ID" value="REI24039.1"/>
    <property type="molecule type" value="Genomic_DNA"/>
</dbReference>
<feature type="transmembrane region" description="Helical" evidence="1">
    <location>
        <begin position="78"/>
        <end position="99"/>
    </location>
</feature>
<sequence>MNRFKRLFVLALTTICLSLLGHAYILYRFFKDGLLFTGPNDGIEQMVPIQMFLYRKWSEGAFFYATDFGLGGDFFTDLSYYFSTNILFMINASFIWLFAQFNALQTNDVMFWMTNALVVSIIKSALIIIVTFLYARYLKLNHVTAMLFAFLFATSPIYYRFTVYWPFFSDVFILLPLLFLSIERYLKSGKIGLFMIVTALTFINNFYFAYYQVLAGLIYFTIRILWRHHYDIVQRFRSVWTLLVAAILGVGMSLFMFFHGARSFFNNKRIPFNSEIPMLESLNHNTNIFFDNYLIVVLFITVQALLTFKLYRYFYFRLFAILSILAIISSFLPYVDHIFNGFSAPQKRWHYLLAFSTSGLIALYVHYFLSLTKRTYILTSIPSMLIIIVSAILYKTFVIWLLWVPIVFIVGLVVLVLKHTQNRPNHLFTSCYSISIAVLMLLVSTVFTKNQIFHEDHESRANQDYIHKSLYNTPLQNELVNDMKQSKNTDERIDWRVNEQDNTPMYQNFKGLSLYSSIFDQELINLYYDHLMINLKEESVSRYQSTGGRANIASLLSVRYQMLKSYQDNLPDYFKLVRKSGQYRIYENEQMLPAVRVTNQYYDARELHTPIDREHAMIDGVILNHEGHPYQKTVKNLLKDTQVKAVNANWNGHQSIHIKKFTNSGITLHIPKPLQKKYDDFYVTLFVKRGAPDSNSTITVNGYQNHRLFNDSKYKTGQHHLLYRTKPNQNGDIHINLSPSGTYQFELKGLYGEDYQTLKQADKRKLYTYRESHSKINIQLRDHSKGIAVINIPYRDGMKATVDGKSAPVKKVNYFMTGVPVNSNDKTIEISYRPPFFFLMIMLSLLSAFIGYLFRRWIFQNK</sequence>
<accession>A0AAX1RXA0</accession>
<organism evidence="2 3">
    <name type="scientific">Staphylococcus felis</name>
    <dbReference type="NCBI Taxonomy" id="46127"/>
    <lineage>
        <taxon>Bacteria</taxon>
        <taxon>Bacillati</taxon>
        <taxon>Bacillota</taxon>
        <taxon>Bacilli</taxon>
        <taxon>Bacillales</taxon>
        <taxon>Staphylococcaceae</taxon>
        <taxon>Staphylococcus</taxon>
    </lineage>
</organism>
<dbReference type="InterPro" id="IPR018580">
    <property type="entry name" value="Uncharacterised_YfhO"/>
</dbReference>
<dbReference type="AlphaFoldDB" id="A0AAX1RXA0"/>
<feature type="transmembrane region" description="Helical" evidence="1">
    <location>
        <begin position="238"/>
        <end position="258"/>
    </location>
</feature>
<gene>
    <name evidence="2" type="ORF">DOS76_02875</name>
</gene>
<name>A0AAX1RXA0_9STAP</name>
<feature type="transmembrane region" description="Helical" evidence="1">
    <location>
        <begin position="185"/>
        <end position="203"/>
    </location>
</feature>
<feature type="transmembrane region" description="Helical" evidence="1">
    <location>
        <begin position="400"/>
        <end position="417"/>
    </location>
</feature>
<proteinExistence type="predicted"/>
<evidence type="ECO:0000313" key="3">
    <source>
        <dbReference type="Proteomes" id="UP000256337"/>
    </source>
</evidence>
<comment type="caution">
    <text evidence="2">The sequence shown here is derived from an EMBL/GenBank/DDBJ whole genome shotgun (WGS) entry which is preliminary data.</text>
</comment>
<dbReference type="PANTHER" id="PTHR38454">
    <property type="entry name" value="INTEGRAL MEMBRANE PROTEIN-RELATED"/>
    <property type="match status" value="1"/>
</dbReference>
<evidence type="ECO:0008006" key="4">
    <source>
        <dbReference type="Google" id="ProtNLM"/>
    </source>
</evidence>